<dbReference type="Gene3D" id="2.60.120.620">
    <property type="entry name" value="q2cbj1_9rhob like domain"/>
    <property type="match status" value="1"/>
</dbReference>
<dbReference type="GO" id="GO:0016706">
    <property type="term" value="F:2-oxoglutarate-dependent dioxygenase activity"/>
    <property type="evidence" value="ECO:0007669"/>
    <property type="project" value="UniProtKB-ARBA"/>
</dbReference>
<dbReference type="EMBL" id="FMXQ01000009">
    <property type="protein sequence ID" value="SDB50304.1"/>
    <property type="molecule type" value="Genomic_DNA"/>
</dbReference>
<evidence type="ECO:0000313" key="4">
    <source>
        <dbReference type="Proteomes" id="UP000199071"/>
    </source>
</evidence>
<gene>
    <name evidence="3" type="ORF">SAMN02982931_03904</name>
</gene>
<feature type="compositionally biased region" description="Basic residues" evidence="2">
    <location>
        <begin position="281"/>
        <end position="291"/>
    </location>
</feature>
<dbReference type="InterPro" id="IPR008775">
    <property type="entry name" value="Phytyl_CoA_dOase-like"/>
</dbReference>
<proteinExistence type="predicted"/>
<evidence type="ECO:0000256" key="1">
    <source>
        <dbReference type="ARBA" id="ARBA00001954"/>
    </source>
</evidence>
<dbReference type="GO" id="GO:0005506">
    <property type="term" value="F:iron ion binding"/>
    <property type="evidence" value="ECO:0007669"/>
    <property type="project" value="UniProtKB-ARBA"/>
</dbReference>
<keyword evidence="3" id="KW-0560">Oxidoreductase</keyword>
<protein>
    <submittedName>
        <fullName evidence="3">Ectoine hydroxylase-related dioxygenase, phytanoyl-CoA dioxygenase (PhyH) family</fullName>
    </submittedName>
</protein>
<dbReference type="PANTHER" id="PTHR20883:SF48">
    <property type="entry name" value="ECTOINE DIOXYGENASE"/>
    <property type="match status" value="1"/>
</dbReference>
<dbReference type="PANTHER" id="PTHR20883">
    <property type="entry name" value="PHYTANOYL-COA DIOXYGENASE DOMAIN CONTAINING 1"/>
    <property type="match status" value="1"/>
</dbReference>
<dbReference type="Proteomes" id="UP000199071">
    <property type="component" value="Unassembled WGS sequence"/>
</dbReference>
<dbReference type="OrthoDB" id="9796766at2"/>
<sequence length="291" mass="32426">MYTKQALHNLGISMGCLSATQKKQLDDEGYFIVENVLSAGEIGAMRDAFEQIHAAEAEEGGHEVHVEPGARRVSNIFNKTTAFDRCLAIPEVLAASAYTLGEIKLHGANLRDPVKGYGQQDLHVDVPKKFDGDWWVVNSMIMFDDMTLENGPTRIVPGSHHWAPINVPVVNIGDWEPEPLSPEDAARVPKDLGAPYPGELLVEAPAGSAIICNSSMWHSGTLKTGDAPRRMLHLTYTRRDLPQQLLQLDYLTPELYNRMGPEQRFLMEIEPPKSGDGILRQPKKDHKGWWN</sequence>
<keyword evidence="3" id="KW-0223">Dioxygenase</keyword>
<evidence type="ECO:0000256" key="2">
    <source>
        <dbReference type="SAM" id="MobiDB-lite"/>
    </source>
</evidence>
<name>A0A1G6DYS5_9HYPH</name>
<dbReference type="SUPFAM" id="SSF51197">
    <property type="entry name" value="Clavaminate synthase-like"/>
    <property type="match status" value="1"/>
</dbReference>
<dbReference type="RefSeq" id="WP_090879067.1">
    <property type="nucleotide sequence ID" value="NZ_FMXQ01000009.1"/>
</dbReference>
<evidence type="ECO:0000313" key="3">
    <source>
        <dbReference type="EMBL" id="SDB50304.1"/>
    </source>
</evidence>
<accession>A0A1G6DYS5</accession>
<feature type="region of interest" description="Disordered" evidence="2">
    <location>
        <begin position="271"/>
        <end position="291"/>
    </location>
</feature>
<organism evidence="3 4">
    <name type="scientific">Bauldia litoralis</name>
    <dbReference type="NCBI Taxonomy" id="665467"/>
    <lineage>
        <taxon>Bacteria</taxon>
        <taxon>Pseudomonadati</taxon>
        <taxon>Pseudomonadota</taxon>
        <taxon>Alphaproteobacteria</taxon>
        <taxon>Hyphomicrobiales</taxon>
        <taxon>Kaistiaceae</taxon>
        <taxon>Bauldia</taxon>
    </lineage>
</organism>
<dbReference type="PROSITE" id="PS51257">
    <property type="entry name" value="PROKAR_LIPOPROTEIN"/>
    <property type="match status" value="1"/>
</dbReference>
<dbReference type="Pfam" id="PF05721">
    <property type="entry name" value="PhyH"/>
    <property type="match status" value="1"/>
</dbReference>
<dbReference type="STRING" id="665467.SAMN02982931_03904"/>
<keyword evidence="4" id="KW-1185">Reference proteome</keyword>
<reference evidence="3 4" key="1">
    <citation type="submission" date="2016-10" db="EMBL/GenBank/DDBJ databases">
        <authorList>
            <person name="de Groot N.N."/>
        </authorList>
    </citation>
    <scope>NUCLEOTIDE SEQUENCE [LARGE SCALE GENOMIC DNA]</scope>
    <source>
        <strain evidence="3 4">ATCC 35022</strain>
    </source>
</reference>
<comment type="cofactor">
    <cofactor evidence="1">
        <name>Fe(2+)</name>
        <dbReference type="ChEBI" id="CHEBI:29033"/>
    </cofactor>
</comment>
<dbReference type="AlphaFoldDB" id="A0A1G6DYS5"/>